<accession>A0A420HC30</accession>
<sequence>MVPEVETKFDVPRPLKSSPLMARKIKIFGQLLLNLHDIVFDGYELPDDADSQTTRGHPDRLNQAAAIYIDVVWDVILEKIVEFRNPHLMWTYLRNEHFRDNAFALVFQMSNLSYLSSSYDSPIPLSSFIRLFEGERLYLLNLAKTSTDSYGQLITSFLPEDQAERNFLLRFLVRIHKKIIDNVTTKDSVSFSDVKIRLLDLDSANSTDTALAIMGGGNKQ</sequence>
<proteinExistence type="predicted"/>
<dbReference type="OrthoDB" id="3599551at2759"/>
<dbReference type="Proteomes" id="UP000286134">
    <property type="component" value="Unassembled WGS sequence"/>
</dbReference>
<organism evidence="1 2">
    <name type="scientific">Erysiphe neolycopersici</name>
    <dbReference type="NCBI Taxonomy" id="212602"/>
    <lineage>
        <taxon>Eukaryota</taxon>
        <taxon>Fungi</taxon>
        <taxon>Dikarya</taxon>
        <taxon>Ascomycota</taxon>
        <taxon>Pezizomycotina</taxon>
        <taxon>Leotiomycetes</taxon>
        <taxon>Erysiphales</taxon>
        <taxon>Erysiphaceae</taxon>
        <taxon>Erysiphe</taxon>
    </lineage>
</organism>
<dbReference type="EMBL" id="MCFK01009336">
    <property type="protein sequence ID" value="RKF54987.1"/>
    <property type="molecule type" value="Genomic_DNA"/>
</dbReference>
<evidence type="ECO:0000313" key="1">
    <source>
        <dbReference type="EMBL" id="RKF54987.1"/>
    </source>
</evidence>
<dbReference type="STRING" id="212602.A0A420HC30"/>
<reference evidence="1 2" key="1">
    <citation type="journal article" date="2018" name="BMC Genomics">
        <title>Comparative genome analyses reveal sequence features reflecting distinct modes of host-adaptation between dicot and monocot powdery mildew.</title>
        <authorList>
            <person name="Wu Y."/>
            <person name="Ma X."/>
            <person name="Pan Z."/>
            <person name="Kale S.D."/>
            <person name="Song Y."/>
            <person name="King H."/>
            <person name="Zhang Q."/>
            <person name="Presley C."/>
            <person name="Deng X."/>
            <person name="Wei C.I."/>
            <person name="Xiao S."/>
        </authorList>
    </citation>
    <scope>NUCLEOTIDE SEQUENCE [LARGE SCALE GENOMIC DNA]</scope>
    <source>
        <strain evidence="1">UMSG2</strain>
    </source>
</reference>
<evidence type="ECO:0000313" key="2">
    <source>
        <dbReference type="Proteomes" id="UP000286134"/>
    </source>
</evidence>
<name>A0A420HC30_9PEZI</name>
<gene>
    <name evidence="1" type="ORF">OnM2_093015</name>
</gene>
<keyword evidence="2" id="KW-1185">Reference proteome</keyword>
<dbReference type="AlphaFoldDB" id="A0A420HC30"/>
<protein>
    <submittedName>
        <fullName evidence="1">Uncharacterized protein</fullName>
    </submittedName>
</protein>
<comment type="caution">
    <text evidence="1">The sequence shown here is derived from an EMBL/GenBank/DDBJ whole genome shotgun (WGS) entry which is preliminary data.</text>
</comment>